<feature type="domain" description="SLH" evidence="1">
    <location>
        <begin position="156"/>
        <end position="219"/>
    </location>
</feature>
<sequence>MIAFTSSVRAFCFLELMTRETGQKSVRSTTVSLSFITKSRLKSIANFLLGRLAVGTSADATVIVLFCALSITRTALADTPIRFVDVGNDVYAEEIQEAVNAGLIAGFASDKTFRPQLEVTREQMVSMVIDALSKLPVSPLTVPFDPPSATPPLEVSTRPYRDVEVTRWSAAKIKWAKDNAIVLGYSDGTFRPSQKVTRAELMAVLRNAAEFGQATQGSGWGSKPPTRAFSDLDNHWASKPIREMSAYCGVASPLNETGNAFNPNLAARRNYATAATLRMLNCIRN</sequence>
<dbReference type="EMBL" id="JAHHIF010000075">
    <property type="protein sequence ID" value="MBW4548886.1"/>
    <property type="molecule type" value="Genomic_DNA"/>
</dbReference>
<dbReference type="InterPro" id="IPR001119">
    <property type="entry name" value="SLH_dom"/>
</dbReference>
<evidence type="ECO:0000259" key="1">
    <source>
        <dbReference type="PROSITE" id="PS51272"/>
    </source>
</evidence>
<dbReference type="PROSITE" id="PS51272">
    <property type="entry name" value="SLH"/>
    <property type="match status" value="3"/>
</dbReference>
<comment type="caution">
    <text evidence="2">The sequence shown here is derived from an EMBL/GenBank/DDBJ whole genome shotgun (WGS) entry which is preliminary data.</text>
</comment>
<dbReference type="AlphaFoldDB" id="A0A951PSC7"/>
<gene>
    <name evidence="2" type="ORF">KME25_31455</name>
</gene>
<evidence type="ECO:0000313" key="2">
    <source>
        <dbReference type="EMBL" id="MBW4548886.1"/>
    </source>
</evidence>
<protein>
    <submittedName>
        <fullName evidence="2">S-layer homology domain-containing protein</fullName>
    </submittedName>
</protein>
<reference evidence="2" key="2">
    <citation type="journal article" date="2022" name="Microbiol. Resour. Announc.">
        <title>Metagenome Sequencing to Explore Phylogenomics of Terrestrial Cyanobacteria.</title>
        <authorList>
            <person name="Ward R.D."/>
            <person name="Stajich J.E."/>
            <person name="Johansen J.R."/>
            <person name="Huntemann M."/>
            <person name="Clum A."/>
            <person name="Foster B."/>
            <person name="Foster B."/>
            <person name="Roux S."/>
            <person name="Palaniappan K."/>
            <person name="Varghese N."/>
            <person name="Mukherjee S."/>
            <person name="Reddy T.B.K."/>
            <person name="Daum C."/>
            <person name="Copeland A."/>
            <person name="Chen I.A."/>
            <person name="Ivanova N.N."/>
            <person name="Kyrpides N.C."/>
            <person name="Shapiro N."/>
            <person name="Eloe-Fadrosh E.A."/>
            <person name="Pietrasiak N."/>
        </authorList>
    </citation>
    <scope>NUCLEOTIDE SEQUENCE</scope>
    <source>
        <strain evidence="2">CPER-KK1</strain>
    </source>
</reference>
<reference evidence="2" key="1">
    <citation type="submission" date="2021-05" db="EMBL/GenBank/DDBJ databases">
        <authorList>
            <person name="Pietrasiak N."/>
            <person name="Ward R."/>
            <person name="Stajich J.E."/>
            <person name="Kurbessoian T."/>
        </authorList>
    </citation>
    <scope>NUCLEOTIDE SEQUENCE</scope>
    <source>
        <strain evidence="2">CPER-KK1</strain>
    </source>
</reference>
<accession>A0A951PSC7</accession>
<organism evidence="2 3">
    <name type="scientific">Symplocastrum torsivum CPER-KK1</name>
    <dbReference type="NCBI Taxonomy" id="450513"/>
    <lineage>
        <taxon>Bacteria</taxon>
        <taxon>Bacillati</taxon>
        <taxon>Cyanobacteriota</taxon>
        <taxon>Cyanophyceae</taxon>
        <taxon>Oscillatoriophycideae</taxon>
        <taxon>Oscillatoriales</taxon>
        <taxon>Microcoleaceae</taxon>
        <taxon>Symplocastrum</taxon>
    </lineage>
</organism>
<name>A0A951PSC7_9CYAN</name>
<dbReference type="Proteomes" id="UP000753908">
    <property type="component" value="Unassembled WGS sequence"/>
</dbReference>
<proteinExistence type="predicted"/>
<dbReference type="Pfam" id="PF00395">
    <property type="entry name" value="SLH"/>
    <property type="match status" value="2"/>
</dbReference>
<feature type="domain" description="SLH" evidence="1">
    <location>
        <begin position="224"/>
        <end position="285"/>
    </location>
</feature>
<evidence type="ECO:0000313" key="3">
    <source>
        <dbReference type="Proteomes" id="UP000753908"/>
    </source>
</evidence>
<feature type="domain" description="SLH" evidence="1">
    <location>
        <begin position="78"/>
        <end position="142"/>
    </location>
</feature>